<organism evidence="1 2">
    <name type="scientific">Lithospermum erythrorhizon</name>
    <name type="common">Purple gromwell</name>
    <name type="synonym">Lithospermum officinale var. erythrorhizon</name>
    <dbReference type="NCBI Taxonomy" id="34254"/>
    <lineage>
        <taxon>Eukaryota</taxon>
        <taxon>Viridiplantae</taxon>
        <taxon>Streptophyta</taxon>
        <taxon>Embryophyta</taxon>
        <taxon>Tracheophyta</taxon>
        <taxon>Spermatophyta</taxon>
        <taxon>Magnoliopsida</taxon>
        <taxon>eudicotyledons</taxon>
        <taxon>Gunneridae</taxon>
        <taxon>Pentapetalae</taxon>
        <taxon>asterids</taxon>
        <taxon>lamiids</taxon>
        <taxon>Boraginales</taxon>
        <taxon>Boraginaceae</taxon>
        <taxon>Boraginoideae</taxon>
        <taxon>Lithospermeae</taxon>
        <taxon>Lithospermum</taxon>
    </lineage>
</organism>
<gene>
    <name evidence="1" type="ORF">LIER_41818</name>
</gene>
<dbReference type="AlphaFoldDB" id="A0AAV3RIC9"/>
<dbReference type="EMBL" id="BAABME010027022">
    <property type="protein sequence ID" value="GAA0174928.1"/>
    <property type="molecule type" value="Genomic_DNA"/>
</dbReference>
<proteinExistence type="predicted"/>
<dbReference type="Proteomes" id="UP001454036">
    <property type="component" value="Unassembled WGS sequence"/>
</dbReference>
<protein>
    <recommendedName>
        <fullName evidence="3">Reverse transcriptase zinc-binding domain-containing protein</fullName>
    </recommendedName>
</protein>
<evidence type="ECO:0000313" key="1">
    <source>
        <dbReference type="EMBL" id="GAA0174928.1"/>
    </source>
</evidence>
<reference evidence="1 2" key="1">
    <citation type="submission" date="2024-01" db="EMBL/GenBank/DDBJ databases">
        <title>The complete chloroplast genome sequence of Lithospermum erythrorhizon: insights into the phylogenetic relationship among Boraginaceae species and the maternal lineages of purple gromwells.</title>
        <authorList>
            <person name="Okada T."/>
            <person name="Watanabe K."/>
        </authorList>
    </citation>
    <scope>NUCLEOTIDE SEQUENCE [LARGE SCALE GENOMIC DNA]</scope>
</reference>
<evidence type="ECO:0000313" key="2">
    <source>
        <dbReference type="Proteomes" id="UP001454036"/>
    </source>
</evidence>
<evidence type="ECO:0008006" key="3">
    <source>
        <dbReference type="Google" id="ProtNLM"/>
    </source>
</evidence>
<accession>A0AAV3RIC9</accession>
<sequence length="154" mass="17842">MERPLTVCIYDVWLPIGNLESVLTSRTISNLQILPTDSVADVVRKIKWPHGKMFIADIQSCKILWPIRLGNGHDVLSFCHEQESNQHLFFHCQFSAAIWRKVLMYLKEFHVPQQWSEEMQWLIQQGLGKSFKSRLRRLCANAVVYPGAEPHGVL</sequence>
<keyword evidence="2" id="KW-1185">Reference proteome</keyword>
<comment type="caution">
    <text evidence="1">The sequence shown here is derived from an EMBL/GenBank/DDBJ whole genome shotgun (WGS) entry which is preliminary data.</text>
</comment>
<name>A0AAV3RIC9_LITER</name>